<evidence type="ECO:0000313" key="1">
    <source>
        <dbReference type="EMBL" id="KAI1699179.1"/>
    </source>
</evidence>
<dbReference type="PANTHER" id="PTHR10974">
    <property type="entry name" value="FI08016P-RELATED"/>
    <property type="match status" value="1"/>
</dbReference>
<dbReference type="AlphaFoldDB" id="A0AAD4QYZ3"/>
<name>A0AAD4QYZ3_9BILA</name>
<keyword evidence="2" id="KW-1185">Reference proteome</keyword>
<organism evidence="1 2">
    <name type="scientific">Ditylenchus destructor</name>
    <dbReference type="NCBI Taxonomy" id="166010"/>
    <lineage>
        <taxon>Eukaryota</taxon>
        <taxon>Metazoa</taxon>
        <taxon>Ecdysozoa</taxon>
        <taxon>Nematoda</taxon>
        <taxon>Chromadorea</taxon>
        <taxon>Rhabditida</taxon>
        <taxon>Tylenchina</taxon>
        <taxon>Tylenchomorpha</taxon>
        <taxon>Sphaerularioidea</taxon>
        <taxon>Anguinidae</taxon>
        <taxon>Anguininae</taxon>
        <taxon>Ditylenchus</taxon>
    </lineage>
</organism>
<dbReference type="Pfam" id="PF02995">
    <property type="entry name" value="DUF229"/>
    <property type="match status" value="1"/>
</dbReference>
<proteinExistence type="predicted"/>
<sequence>MATICRQVLFGISRLTCVNETKIILIKDHFITVFHDVFTNVPVPKPTPNSLPDTQKPKPYSISIFIIDSASRNQFFRHMPLTLDFMRQNGFEILHGYTKVGDNSAINLLPILAGMIYEAEERG</sequence>
<protein>
    <submittedName>
        <fullName evidence="1">Uncharacterized protein</fullName>
    </submittedName>
</protein>
<comment type="caution">
    <text evidence="1">The sequence shown here is derived from an EMBL/GenBank/DDBJ whole genome shotgun (WGS) entry which is preliminary data.</text>
</comment>
<dbReference type="EMBL" id="JAKKPZ010000189">
    <property type="protein sequence ID" value="KAI1699179.1"/>
    <property type="molecule type" value="Genomic_DNA"/>
</dbReference>
<dbReference type="Proteomes" id="UP001201812">
    <property type="component" value="Unassembled WGS sequence"/>
</dbReference>
<evidence type="ECO:0000313" key="2">
    <source>
        <dbReference type="Proteomes" id="UP001201812"/>
    </source>
</evidence>
<dbReference type="PANTHER" id="PTHR10974:SF6">
    <property type="entry name" value="PROTEIN CBG19234"/>
    <property type="match status" value="1"/>
</dbReference>
<dbReference type="InterPro" id="IPR004245">
    <property type="entry name" value="DUF229"/>
</dbReference>
<accession>A0AAD4QYZ3</accession>
<dbReference type="GO" id="GO:0005615">
    <property type="term" value="C:extracellular space"/>
    <property type="evidence" value="ECO:0007669"/>
    <property type="project" value="TreeGrafter"/>
</dbReference>
<gene>
    <name evidence="1" type="ORF">DdX_17474</name>
</gene>
<reference evidence="1" key="1">
    <citation type="submission" date="2022-01" db="EMBL/GenBank/DDBJ databases">
        <title>Genome Sequence Resource for Two Populations of Ditylenchus destructor, the Migratory Endoparasitic Phytonematode.</title>
        <authorList>
            <person name="Zhang H."/>
            <person name="Lin R."/>
            <person name="Xie B."/>
        </authorList>
    </citation>
    <scope>NUCLEOTIDE SEQUENCE</scope>
    <source>
        <strain evidence="1">BazhouSP</strain>
    </source>
</reference>